<dbReference type="AlphaFoldDB" id="A0A9X1I3P8"/>
<keyword evidence="2" id="KW-1185">Reference proteome</keyword>
<dbReference type="Proteomes" id="UP001139199">
    <property type="component" value="Unassembled WGS sequence"/>
</dbReference>
<dbReference type="EMBL" id="JAJAPW010000006">
    <property type="protein sequence ID" value="MCB4799837.1"/>
    <property type="molecule type" value="Genomic_DNA"/>
</dbReference>
<evidence type="ECO:0000313" key="2">
    <source>
        <dbReference type="Proteomes" id="UP001139199"/>
    </source>
</evidence>
<reference evidence="1" key="1">
    <citation type="submission" date="2021-10" db="EMBL/GenBank/DDBJ databases">
        <title>Tamlana sargassums sp. nov., and Tamlana laminarinivorans sp. nov., two new bacteria isolated from the brown alga.</title>
        <authorList>
            <person name="Li J."/>
        </authorList>
    </citation>
    <scope>NUCLEOTIDE SEQUENCE</scope>
    <source>
        <strain evidence="1">PT2-4</strain>
    </source>
</reference>
<gene>
    <name evidence="1" type="ORF">LG649_13360</name>
</gene>
<protein>
    <submittedName>
        <fullName evidence="1">Uncharacterized protein</fullName>
    </submittedName>
</protein>
<organism evidence="1 2">
    <name type="scientific">Neotamlana laminarinivorans</name>
    <dbReference type="NCBI Taxonomy" id="2883124"/>
    <lineage>
        <taxon>Bacteria</taxon>
        <taxon>Pseudomonadati</taxon>
        <taxon>Bacteroidota</taxon>
        <taxon>Flavobacteriia</taxon>
        <taxon>Flavobacteriales</taxon>
        <taxon>Flavobacteriaceae</taxon>
        <taxon>Neotamlana</taxon>
    </lineage>
</organism>
<accession>A0A9X1I3P8</accession>
<sequence>MRVLLITLKYTFVVILFLNLLCCEEENVECETETVCYGAGNCIEKPISGSCF</sequence>
<comment type="caution">
    <text evidence="1">The sequence shown here is derived from an EMBL/GenBank/DDBJ whole genome shotgun (WGS) entry which is preliminary data.</text>
</comment>
<evidence type="ECO:0000313" key="1">
    <source>
        <dbReference type="EMBL" id="MCB4799837.1"/>
    </source>
</evidence>
<proteinExistence type="predicted"/>
<name>A0A9X1I3P8_9FLAO</name>